<feature type="region of interest" description="Disordered" evidence="1">
    <location>
        <begin position="17"/>
        <end position="89"/>
    </location>
</feature>
<name>A0A7J7JGH0_BUGNE</name>
<dbReference type="AlphaFoldDB" id="A0A7J7JGH0"/>
<reference evidence="2 4" key="2">
    <citation type="submission" date="2020-06" db="EMBL/GenBank/DDBJ databases">
        <title>Draft genome of Bugula neritina, a colonial animal packing powerful symbionts and potential medicines.</title>
        <authorList>
            <person name="Rayko M."/>
        </authorList>
    </citation>
    <scope>NUCLEOTIDE SEQUENCE [LARGE SCALE GENOMIC DNA]</scope>
    <source>
        <strain evidence="2">Kwan_BN1</strain>
    </source>
</reference>
<reference evidence="2 4" key="1">
    <citation type="submission" date="2019-09" db="EMBL/GenBank/DDBJ databases">
        <authorList>
            <person name="Raiko M."/>
            <person name="Komissarov A."/>
            <person name="Rhodes A."/>
            <person name="Kliver S."/>
            <person name="Lim-Fong G."/>
            <person name="Kwan J."/>
            <person name="O'Brien S.J."/>
            <person name="Lopez J.V."/>
        </authorList>
    </citation>
    <scope>NUCLEOTIDE SEQUENCE [LARGE SCALE GENOMIC DNA]</scope>
    <source>
        <strain evidence="2">Kwan_BN1</strain>
    </source>
</reference>
<evidence type="ECO:0000313" key="4">
    <source>
        <dbReference type="Proteomes" id="UP000593567"/>
    </source>
</evidence>
<feature type="compositionally biased region" description="Basic and acidic residues" evidence="1">
    <location>
        <begin position="72"/>
        <end position="81"/>
    </location>
</feature>
<evidence type="ECO:0000256" key="1">
    <source>
        <dbReference type="SAM" id="MobiDB-lite"/>
    </source>
</evidence>
<evidence type="ECO:0000313" key="2">
    <source>
        <dbReference type="EMBL" id="KAF6024734.1"/>
    </source>
</evidence>
<protein>
    <submittedName>
        <fullName evidence="2">Uncharacterized protein</fullName>
    </submittedName>
</protein>
<sequence>MPDVSVGDEVLIRQNKTDKLSATYDPESQQVVSKQGSEVVVQSKEGVEKRRNVSDVKPLTPTSSQAVTVTDRPLRNRKPPDRYGVTVTH</sequence>
<organism evidence="2 4">
    <name type="scientific">Bugula neritina</name>
    <name type="common">Brown bryozoan</name>
    <name type="synonym">Sertularia neritina</name>
    <dbReference type="NCBI Taxonomy" id="10212"/>
    <lineage>
        <taxon>Eukaryota</taxon>
        <taxon>Metazoa</taxon>
        <taxon>Spiralia</taxon>
        <taxon>Lophotrochozoa</taxon>
        <taxon>Bryozoa</taxon>
        <taxon>Gymnolaemata</taxon>
        <taxon>Cheilostomatida</taxon>
        <taxon>Flustrina</taxon>
        <taxon>Buguloidea</taxon>
        <taxon>Bugulidae</taxon>
        <taxon>Bugula</taxon>
    </lineage>
</organism>
<proteinExistence type="predicted"/>
<comment type="caution">
    <text evidence="2">The sequence shown here is derived from an EMBL/GenBank/DDBJ whole genome shotgun (WGS) entry which is preliminary data.</text>
</comment>
<dbReference type="OrthoDB" id="6155538at2759"/>
<dbReference type="EMBL" id="VXIV02002361">
    <property type="protein sequence ID" value="KAF6026049.1"/>
    <property type="molecule type" value="Genomic_DNA"/>
</dbReference>
<feature type="compositionally biased region" description="Polar residues" evidence="1">
    <location>
        <begin position="26"/>
        <end position="36"/>
    </location>
</feature>
<keyword evidence="4" id="KW-1185">Reference proteome</keyword>
<dbReference type="Proteomes" id="UP000593567">
    <property type="component" value="Unassembled WGS sequence"/>
</dbReference>
<evidence type="ECO:0000313" key="3">
    <source>
        <dbReference type="EMBL" id="KAF6026049.1"/>
    </source>
</evidence>
<accession>A0A7J7JGH0</accession>
<gene>
    <name evidence="3" type="ORF">EB796_015639</name>
    <name evidence="2" type="ORF">EB796_016958</name>
</gene>
<feature type="compositionally biased region" description="Basic and acidic residues" evidence="1">
    <location>
        <begin position="45"/>
        <end position="54"/>
    </location>
</feature>
<dbReference type="EMBL" id="VXIV02002544">
    <property type="protein sequence ID" value="KAF6024734.1"/>
    <property type="molecule type" value="Genomic_DNA"/>
</dbReference>